<evidence type="ECO:0000313" key="1">
    <source>
        <dbReference type="EMBL" id="KAK5833203.1"/>
    </source>
</evidence>
<comment type="caution">
    <text evidence="1">The sequence shown here is derived from an EMBL/GenBank/DDBJ whole genome shotgun (WGS) entry which is preliminary data.</text>
</comment>
<dbReference type="PANTHER" id="PTHR48435:SF1">
    <property type="entry name" value="POLYPROTEIN"/>
    <property type="match status" value="1"/>
</dbReference>
<organism evidence="1 2">
    <name type="scientific">Gossypium arboreum</name>
    <name type="common">Tree cotton</name>
    <name type="synonym">Gossypium nanking</name>
    <dbReference type="NCBI Taxonomy" id="29729"/>
    <lineage>
        <taxon>Eukaryota</taxon>
        <taxon>Viridiplantae</taxon>
        <taxon>Streptophyta</taxon>
        <taxon>Embryophyta</taxon>
        <taxon>Tracheophyta</taxon>
        <taxon>Spermatophyta</taxon>
        <taxon>Magnoliopsida</taxon>
        <taxon>eudicotyledons</taxon>
        <taxon>Gunneridae</taxon>
        <taxon>Pentapetalae</taxon>
        <taxon>rosids</taxon>
        <taxon>malvids</taxon>
        <taxon>Malvales</taxon>
        <taxon>Malvaceae</taxon>
        <taxon>Malvoideae</taxon>
        <taxon>Gossypium</taxon>
    </lineage>
</organism>
<dbReference type="EMBL" id="JARKNE010000005">
    <property type="protein sequence ID" value="KAK5833203.1"/>
    <property type="molecule type" value="Genomic_DNA"/>
</dbReference>
<reference evidence="1 2" key="1">
    <citation type="submission" date="2023-03" db="EMBL/GenBank/DDBJ databases">
        <title>WGS of Gossypium arboreum.</title>
        <authorList>
            <person name="Yu D."/>
        </authorList>
    </citation>
    <scope>NUCLEOTIDE SEQUENCE [LARGE SCALE GENOMIC DNA]</scope>
    <source>
        <tissue evidence="1">Leaf</tissue>
    </source>
</reference>
<sequence length="136" mass="15453">MVEKILPRPSTSSTSFSMPSIPIKPRSAKKISSLYEIDYLKEEDKVQPTDFPTRIDASRLLRYPFWSNLFRTNYHGVGGKPVVIRIALLDSKYLEYQHVYIIAIKATLNSGLVMVTLFPNFTMALADPNFLIAVKV</sequence>
<name>A0ABR0Q1N1_GOSAR</name>
<dbReference type="Proteomes" id="UP001358586">
    <property type="component" value="Chromosome 5"/>
</dbReference>
<gene>
    <name evidence="1" type="ORF">PVK06_017020</name>
</gene>
<proteinExistence type="predicted"/>
<accession>A0ABR0Q1N1</accession>
<protein>
    <submittedName>
        <fullName evidence="1">Uncharacterized protein</fullName>
    </submittedName>
</protein>
<dbReference type="PANTHER" id="PTHR48435">
    <property type="entry name" value="POLYPROTEIN"/>
    <property type="match status" value="1"/>
</dbReference>
<keyword evidence="2" id="KW-1185">Reference proteome</keyword>
<evidence type="ECO:0000313" key="2">
    <source>
        <dbReference type="Proteomes" id="UP001358586"/>
    </source>
</evidence>
<dbReference type="InterPro" id="IPR053098">
    <property type="entry name" value="Petuviruses_polyprotein"/>
</dbReference>